<proteinExistence type="inferred from homology"/>
<dbReference type="PRINTS" id="PR00080">
    <property type="entry name" value="SDRFAMILY"/>
</dbReference>
<dbReference type="AlphaFoldDB" id="A0A853AZP7"/>
<accession>A0A853AZP7</accession>
<comment type="similarity">
    <text evidence="1">Belongs to the short-chain dehydrogenases/reductases (SDR) family.</text>
</comment>
<dbReference type="EMBL" id="JACCFK010000001">
    <property type="protein sequence ID" value="NYI88095.1"/>
    <property type="molecule type" value="Genomic_DNA"/>
</dbReference>
<gene>
    <name evidence="4" type="ORF">HNR02_001418</name>
</gene>
<keyword evidence="5" id="KW-1185">Reference proteome</keyword>
<dbReference type="InterPro" id="IPR036291">
    <property type="entry name" value="NAD(P)-bd_dom_sf"/>
</dbReference>
<evidence type="ECO:0000256" key="2">
    <source>
        <dbReference type="ARBA" id="ARBA00023002"/>
    </source>
</evidence>
<dbReference type="InterPro" id="IPR020904">
    <property type="entry name" value="Sc_DH/Rdtase_CS"/>
</dbReference>
<dbReference type="SMART" id="SM00822">
    <property type="entry name" value="PKS_KR"/>
    <property type="match status" value="1"/>
</dbReference>
<keyword evidence="2" id="KW-0560">Oxidoreductase</keyword>
<dbReference type="FunFam" id="3.40.50.720:FF:000084">
    <property type="entry name" value="Short-chain dehydrogenase reductase"/>
    <property type="match status" value="1"/>
</dbReference>
<sequence length="263" mass="27972">MGSARPERASSDLRAEPVALVTGASRGIGAAVARRLSADGMAVVVNSFPSEPMISLAKQVVEEIHDVGGRALVVPADVTEPAQVESMFDECESEFGSVTTLVLNAASTDRHEWTDISLREWNEILAVNLTSGFLCCRRAFRSPCDAGASVIVVSSVLAETGAPNALHYGTTKAGLLGFTRSLAREVGPAGARVNCLLPGAIQTEEERESFDSEDLDRTVLAHQVLKRRGRPEDVANVVSFLAGPDSSFLTGQTLRVDAGWTMM</sequence>
<feature type="domain" description="Ketoreductase" evidence="3">
    <location>
        <begin position="17"/>
        <end position="200"/>
    </location>
</feature>
<reference evidence="4 5" key="1">
    <citation type="submission" date="2020-07" db="EMBL/GenBank/DDBJ databases">
        <title>Sequencing the genomes of 1000 actinobacteria strains.</title>
        <authorList>
            <person name="Klenk H.-P."/>
        </authorList>
    </citation>
    <scope>NUCLEOTIDE SEQUENCE [LARGE SCALE GENOMIC DNA]</scope>
    <source>
        <strain evidence="4 5">DSM 104006</strain>
    </source>
</reference>
<dbReference type="Proteomes" id="UP000549616">
    <property type="component" value="Unassembled WGS sequence"/>
</dbReference>
<organism evidence="4 5">
    <name type="scientific">Amycolatopsis endophytica</name>
    <dbReference type="NCBI Taxonomy" id="860233"/>
    <lineage>
        <taxon>Bacteria</taxon>
        <taxon>Bacillati</taxon>
        <taxon>Actinomycetota</taxon>
        <taxon>Actinomycetes</taxon>
        <taxon>Pseudonocardiales</taxon>
        <taxon>Pseudonocardiaceae</taxon>
        <taxon>Amycolatopsis</taxon>
    </lineage>
</organism>
<dbReference type="PANTHER" id="PTHR43639:SF1">
    <property type="entry name" value="SHORT-CHAIN DEHYDROGENASE_REDUCTASE FAMILY PROTEIN"/>
    <property type="match status" value="1"/>
</dbReference>
<dbReference type="InterPro" id="IPR057326">
    <property type="entry name" value="KR_dom"/>
</dbReference>
<evidence type="ECO:0000256" key="1">
    <source>
        <dbReference type="ARBA" id="ARBA00006484"/>
    </source>
</evidence>
<dbReference type="GO" id="GO:0016491">
    <property type="term" value="F:oxidoreductase activity"/>
    <property type="evidence" value="ECO:0007669"/>
    <property type="project" value="UniProtKB-KW"/>
</dbReference>
<dbReference type="Gene3D" id="3.40.50.720">
    <property type="entry name" value="NAD(P)-binding Rossmann-like Domain"/>
    <property type="match status" value="1"/>
</dbReference>
<evidence type="ECO:0000313" key="5">
    <source>
        <dbReference type="Proteomes" id="UP000549616"/>
    </source>
</evidence>
<dbReference type="PANTHER" id="PTHR43639">
    <property type="entry name" value="OXIDOREDUCTASE, SHORT-CHAIN DEHYDROGENASE/REDUCTASE FAMILY (AFU_ORTHOLOGUE AFUA_5G02870)"/>
    <property type="match status" value="1"/>
</dbReference>
<dbReference type="InterPro" id="IPR002347">
    <property type="entry name" value="SDR_fam"/>
</dbReference>
<dbReference type="RefSeq" id="WP_179772387.1">
    <property type="nucleotide sequence ID" value="NZ_JACCFK010000001.1"/>
</dbReference>
<protein>
    <submittedName>
        <fullName evidence="4">NAD(P)-dependent dehydrogenase (Short-subunit alcohol dehydrogenase family)</fullName>
    </submittedName>
</protein>
<dbReference type="Pfam" id="PF13561">
    <property type="entry name" value="adh_short_C2"/>
    <property type="match status" value="1"/>
</dbReference>
<comment type="caution">
    <text evidence="4">The sequence shown here is derived from an EMBL/GenBank/DDBJ whole genome shotgun (WGS) entry which is preliminary data.</text>
</comment>
<evidence type="ECO:0000313" key="4">
    <source>
        <dbReference type="EMBL" id="NYI88095.1"/>
    </source>
</evidence>
<dbReference type="SUPFAM" id="SSF51735">
    <property type="entry name" value="NAD(P)-binding Rossmann-fold domains"/>
    <property type="match status" value="1"/>
</dbReference>
<name>A0A853AZP7_9PSEU</name>
<dbReference type="PROSITE" id="PS00061">
    <property type="entry name" value="ADH_SHORT"/>
    <property type="match status" value="1"/>
</dbReference>
<evidence type="ECO:0000259" key="3">
    <source>
        <dbReference type="SMART" id="SM00822"/>
    </source>
</evidence>
<dbReference type="PRINTS" id="PR00081">
    <property type="entry name" value="GDHRDH"/>
</dbReference>